<sequence length="212" mass="22609">MAKTAHLSSFGLGSIRELKPVTSERETFDCFVAVDIDEISQQLVANTKDHSSSSPRLTKKIPSRKGSHGSGVEKEKSKTVEGEEHHGAGESRPDSVPDSSGLWTSALATVLTKLIGLCAMGNRAGGPGWAEKSRLSVHVAIEGEAVGLPRAMAPTPDGARWRRVGARRPTSRWLDPSGLVIVFATLSCMGTLILLYLTLSMGKMNSGNETAR</sequence>
<feature type="compositionally biased region" description="Basic residues" evidence="1">
    <location>
        <begin position="57"/>
        <end position="67"/>
    </location>
</feature>
<feature type="compositionally biased region" description="Basic and acidic residues" evidence="1">
    <location>
        <begin position="71"/>
        <end position="95"/>
    </location>
</feature>
<evidence type="ECO:0000313" key="4">
    <source>
        <dbReference type="Proteomes" id="UP000317650"/>
    </source>
</evidence>
<reference evidence="3 4" key="1">
    <citation type="journal article" date="2019" name="Nat. Plants">
        <title>Genome sequencing of Musa balbisiana reveals subgenome evolution and function divergence in polyploid bananas.</title>
        <authorList>
            <person name="Yao X."/>
        </authorList>
    </citation>
    <scope>NUCLEOTIDE SEQUENCE [LARGE SCALE GENOMIC DNA]</scope>
    <source>
        <strain evidence="4">cv. DH-PKW</strain>
        <tissue evidence="3">Leaves</tissue>
    </source>
</reference>
<accession>A0A4S8IFL5</accession>
<dbReference type="EMBL" id="PYDT01000010">
    <property type="protein sequence ID" value="THU47003.1"/>
    <property type="molecule type" value="Genomic_DNA"/>
</dbReference>
<evidence type="ECO:0000256" key="2">
    <source>
        <dbReference type="SAM" id="Phobius"/>
    </source>
</evidence>
<keyword evidence="4" id="KW-1185">Reference proteome</keyword>
<dbReference type="AlphaFoldDB" id="A0A4S8IFL5"/>
<keyword evidence="2" id="KW-1133">Transmembrane helix</keyword>
<evidence type="ECO:0000313" key="3">
    <source>
        <dbReference type="EMBL" id="THU47003.1"/>
    </source>
</evidence>
<dbReference type="Proteomes" id="UP000317650">
    <property type="component" value="Chromosome 9"/>
</dbReference>
<comment type="caution">
    <text evidence="3">The sequence shown here is derived from an EMBL/GenBank/DDBJ whole genome shotgun (WGS) entry which is preliminary data.</text>
</comment>
<dbReference type="PANTHER" id="PTHR34064">
    <property type="entry name" value="OS04G0672300 PROTEIN"/>
    <property type="match status" value="1"/>
</dbReference>
<organism evidence="3 4">
    <name type="scientific">Musa balbisiana</name>
    <name type="common">Banana</name>
    <dbReference type="NCBI Taxonomy" id="52838"/>
    <lineage>
        <taxon>Eukaryota</taxon>
        <taxon>Viridiplantae</taxon>
        <taxon>Streptophyta</taxon>
        <taxon>Embryophyta</taxon>
        <taxon>Tracheophyta</taxon>
        <taxon>Spermatophyta</taxon>
        <taxon>Magnoliopsida</taxon>
        <taxon>Liliopsida</taxon>
        <taxon>Zingiberales</taxon>
        <taxon>Musaceae</taxon>
        <taxon>Musa</taxon>
    </lineage>
</organism>
<keyword evidence="2" id="KW-0472">Membrane</keyword>
<keyword evidence="2" id="KW-0812">Transmembrane</keyword>
<feature type="transmembrane region" description="Helical" evidence="2">
    <location>
        <begin position="177"/>
        <end position="199"/>
    </location>
</feature>
<evidence type="ECO:0000256" key="1">
    <source>
        <dbReference type="SAM" id="MobiDB-lite"/>
    </source>
</evidence>
<name>A0A4S8IFL5_MUSBA</name>
<proteinExistence type="predicted"/>
<feature type="region of interest" description="Disordered" evidence="1">
    <location>
        <begin position="45"/>
        <end position="99"/>
    </location>
</feature>
<gene>
    <name evidence="3" type="ORF">C4D60_Mb09t10920</name>
</gene>
<dbReference type="PANTHER" id="PTHR34064:SF3">
    <property type="entry name" value="OS04G0672300 PROTEIN"/>
    <property type="match status" value="1"/>
</dbReference>
<protein>
    <submittedName>
        <fullName evidence="3">Uncharacterized protein</fullName>
    </submittedName>
</protein>